<dbReference type="AlphaFoldDB" id="A0AAJ6YK82"/>
<organism evidence="2 3">
    <name type="scientific">Ceratosolen solmsi marchali</name>
    <dbReference type="NCBI Taxonomy" id="326594"/>
    <lineage>
        <taxon>Eukaryota</taxon>
        <taxon>Metazoa</taxon>
        <taxon>Ecdysozoa</taxon>
        <taxon>Arthropoda</taxon>
        <taxon>Hexapoda</taxon>
        <taxon>Insecta</taxon>
        <taxon>Pterygota</taxon>
        <taxon>Neoptera</taxon>
        <taxon>Endopterygota</taxon>
        <taxon>Hymenoptera</taxon>
        <taxon>Apocrita</taxon>
        <taxon>Proctotrupomorpha</taxon>
        <taxon>Chalcidoidea</taxon>
        <taxon>Agaonidae</taxon>
        <taxon>Agaoninae</taxon>
        <taxon>Ceratosolen</taxon>
    </lineage>
</organism>
<sequence>MFLNYQDLLHPEFLTEWTLREILKSKCIDTSNIFNMEKADLIEMFKRVALPMPQRQCNEGRPLGKKLNDLRISRNIDIATSEEHILYETALYNNKLTDKRWSRKKPMQCLEDSTPKKMHFSNCRFETTGSLENDAKRKINKQEVTAQTEISKRQKISWP</sequence>
<evidence type="ECO:0000313" key="2">
    <source>
        <dbReference type="Proteomes" id="UP000695007"/>
    </source>
</evidence>
<protein>
    <submittedName>
        <fullName evidence="3">Uncharacterized protein LOC105363519 isoform X1</fullName>
    </submittedName>
</protein>
<evidence type="ECO:0000256" key="1">
    <source>
        <dbReference type="SAM" id="MobiDB-lite"/>
    </source>
</evidence>
<dbReference type="GO" id="GO:0048598">
    <property type="term" value="P:embryonic morphogenesis"/>
    <property type="evidence" value="ECO:0007669"/>
    <property type="project" value="InterPro"/>
</dbReference>
<reference evidence="3" key="1">
    <citation type="submission" date="2025-08" db="UniProtKB">
        <authorList>
            <consortium name="RefSeq"/>
        </authorList>
    </citation>
    <scope>IDENTIFICATION</scope>
</reference>
<evidence type="ECO:0000313" key="3">
    <source>
        <dbReference type="RefSeq" id="XP_011499555.1"/>
    </source>
</evidence>
<keyword evidence="2" id="KW-1185">Reference proteome</keyword>
<dbReference type="KEGG" id="csol:105363519"/>
<dbReference type="Proteomes" id="UP000695007">
    <property type="component" value="Unplaced"/>
</dbReference>
<dbReference type="Pfam" id="PF15323">
    <property type="entry name" value="Ashwin"/>
    <property type="match status" value="1"/>
</dbReference>
<dbReference type="GO" id="GO:0072669">
    <property type="term" value="C:tRNA-splicing ligase complex"/>
    <property type="evidence" value="ECO:0007669"/>
    <property type="project" value="InterPro"/>
</dbReference>
<gene>
    <name evidence="3" type="primary">LOC105363519</name>
</gene>
<name>A0AAJ6YK82_9HYME</name>
<dbReference type="GeneID" id="105363519"/>
<proteinExistence type="predicted"/>
<accession>A0AAJ6YK82</accession>
<feature type="region of interest" description="Disordered" evidence="1">
    <location>
        <begin position="139"/>
        <end position="159"/>
    </location>
</feature>
<dbReference type="RefSeq" id="XP_011499555.1">
    <property type="nucleotide sequence ID" value="XM_011501253.1"/>
</dbReference>
<dbReference type="InterPro" id="IPR024887">
    <property type="entry name" value="Ashwin"/>
</dbReference>